<keyword evidence="2" id="KW-1185">Reference proteome</keyword>
<dbReference type="Pfam" id="PF10013">
    <property type="entry name" value="DUF2256"/>
    <property type="match status" value="1"/>
</dbReference>
<dbReference type="EMBL" id="MVAG01000128">
    <property type="protein sequence ID" value="OVE55523.1"/>
    <property type="molecule type" value="Genomic_DNA"/>
</dbReference>
<comment type="caution">
    <text evidence="1">The sequence shown here is derived from an EMBL/GenBank/DDBJ whole genome shotgun (WGS) entry which is preliminary data.</text>
</comment>
<organism evidence="1 2">
    <name type="scientific">Chryseobacterium mucoviscidosis</name>
    <dbReference type="NCBI Taxonomy" id="1945581"/>
    <lineage>
        <taxon>Bacteria</taxon>
        <taxon>Pseudomonadati</taxon>
        <taxon>Bacteroidota</taxon>
        <taxon>Flavobacteriia</taxon>
        <taxon>Flavobacteriales</taxon>
        <taxon>Weeksellaceae</taxon>
        <taxon>Chryseobacterium group</taxon>
        <taxon>Chryseobacterium</taxon>
    </lineage>
</organism>
<evidence type="ECO:0000313" key="2">
    <source>
        <dbReference type="Proteomes" id="UP000196355"/>
    </source>
</evidence>
<gene>
    <name evidence="1" type="ORF">B0E34_14930</name>
</gene>
<name>A0A202BVJ7_9FLAO</name>
<dbReference type="PIRSF" id="PIRSF037205">
    <property type="entry name" value="UCP037205"/>
    <property type="match status" value="1"/>
</dbReference>
<evidence type="ECO:0000313" key="1">
    <source>
        <dbReference type="EMBL" id="OVE55523.1"/>
    </source>
</evidence>
<reference evidence="2" key="1">
    <citation type="submission" date="2017-02" db="EMBL/GenBank/DDBJ databases">
        <authorList>
            <person name="Tetz G."/>
            <person name="Tetz V."/>
        </authorList>
    </citation>
    <scope>NUCLEOTIDE SEQUENCE [LARGE SCALE GENOMIC DNA]</scope>
    <source>
        <strain evidence="2">VT16-26</strain>
    </source>
</reference>
<sequence length="54" mass="6320">MKNMPSGLPSKICEVCGLPFNWRKKWKKNWDEVKYCSERCRKNKKSTSSGSPKI</sequence>
<dbReference type="AlphaFoldDB" id="A0A202BVJ7"/>
<dbReference type="PANTHER" id="PTHR37463:SF1">
    <property type="entry name" value="DUF2256 DOMAIN-CONTAINING PROTEIN"/>
    <property type="match status" value="1"/>
</dbReference>
<protein>
    <recommendedName>
        <fullName evidence="3">DUF2256 domain-containing protein</fullName>
    </recommendedName>
</protein>
<dbReference type="Proteomes" id="UP000196355">
    <property type="component" value="Unassembled WGS sequence"/>
</dbReference>
<proteinExistence type="predicted"/>
<accession>A0A202BVJ7</accession>
<evidence type="ECO:0008006" key="3">
    <source>
        <dbReference type="Google" id="ProtNLM"/>
    </source>
</evidence>
<dbReference type="InterPro" id="IPR017136">
    <property type="entry name" value="UCP037205"/>
</dbReference>
<dbReference type="PANTHER" id="PTHR37463">
    <property type="entry name" value="GSL3115 PROTEIN"/>
    <property type="match status" value="1"/>
</dbReference>